<feature type="compositionally biased region" description="Low complexity" evidence="1">
    <location>
        <begin position="182"/>
        <end position="201"/>
    </location>
</feature>
<feature type="compositionally biased region" description="Polar residues" evidence="1">
    <location>
        <begin position="42"/>
        <end position="59"/>
    </location>
</feature>
<dbReference type="EMBL" id="KV453914">
    <property type="protein sequence ID" value="ODV77735.1"/>
    <property type="molecule type" value="Genomic_DNA"/>
</dbReference>
<reference evidence="4" key="1">
    <citation type="submission" date="2016-05" db="EMBL/GenBank/DDBJ databases">
        <title>Comparative genomics of biotechnologically important yeasts.</title>
        <authorList>
            <consortium name="DOE Joint Genome Institute"/>
            <person name="Riley R."/>
            <person name="Haridas S."/>
            <person name="Wolfe K.H."/>
            <person name="Lopes M.R."/>
            <person name="Hittinger C.T."/>
            <person name="Goker M."/>
            <person name="Salamov A."/>
            <person name="Wisecaver J."/>
            <person name="Long T.M."/>
            <person name="Aerts A.L."/>
            <person name="Barry K."/>
            <person name="Choi C."/>
            <person name="Clum A."/>
            <person name="Coughlan A.Y."/>
            <person name="Deshpande S."/>
            <person name="Douglass A.P."/>
            <person name="Hanson S.J."/>
            <person name="Klenk H.-P."/>
            <person name="Labutti K."/>
            <person name="Lapidus A."/>
            <person name="Lindquist E."/>
            <person name="Lipzen A."/>
            <person name="Meier-Kolthoff J.P."/>
            <person name="Ohm R.A."/>
            <person name="Otillar R.P."/>
            <person name="Pangilinan J."/>
            <person name="Peng Y."/>
            <person name="Rokas A."/>
            <person name="Rosa C.A."/>
            <person name="Scheuner C."/>
            <person name="Sibirny A.A."/>
            <person name="Slot J.C."/>
            <person name="Stielow J.B."/>
            <person name="Sun H."/>
            <person name="Kurtzman C.P."/>
            <person name="Blackwell M."/>
            <person name="Grigoriev I.V."/>
            <person name="Jeffries T.W."/>
        </authorList>
    </citation>
    <scope>NUCLEOTIDE SEQUENCE [LARGE SCALE GENOMIC DNA]</scope>
    <source>
        <strain evidence="4">NRRL Y-17324</strain>
    </source>
</reference>
<evidence type="ECO:0000313" key="3">
    <source>
        <dbReference type="EMBL" id="ODV77735.1"/>
    </source>
</evidence>
<dbReference type="STRING" id="984487.A0A1E4SE05"/>
<name>A0A1E4SE05_9ASCO</name>
<dbReference type="OrthoDB" id="3357271at2759"/>
<gene>
    <name evidence="3" type="ORF">CANTADRAFT_22859</name>
</gene>
<dbReference type="RefSeq" id="XP_020062857.1">
    <property type="nucleotide sequence ID" value="XM_020206879.1"/>
</dbReference>
<accession>A0A1E4SE05</accession>
<feature type="compositionally biased region" description="Low complexity" evidence="1">
    <location>
        <begin position="143"/>
        <end position="161"/>
    </location>
</feature>
<dbReference type="InterPro" id="IPR057402">
    <property type="entry name" value="AIM3_BBC1_C"/>
</dbReference>
<feature type="domain" description="BBC1/AIM3 cysteine proteinase-fold" evidence="2">
    <location>
        <begin position="829"/>
        <end position="992"/>
    </location>
</feature>
<feature type="compositionally biased region" description="Pro residues" evidence="1">
    <location>
        <begin position="92"/>
        <end position="103"/>
    </location>
</feature>
<feature type="region of interest" description="Disordered" evidence="1">
    <location>
        <begin position="21"/>
        <end position="736"/>
    </location>
</feature>
<dbReference type="GeneID" id="30981016"/>
<evidence type="ECO:0000313" key="4">
    <source>
        <dbReference type="Proteomes" id="UP000094285"/>
    </source>
</evidence>
<dbReference type="Pfam" id="PF25459">
    <property type="entry name" value="AIM3_BBC1_C"/>
    <property type="match status" value="1"/>
</dbReference>
<sequence length="993" mass="105518">MSSFWDNNKDSFKSAGIATIKGIGKGGKAIGNAGVSAYKGRNGSSTSTASEGPTNSFDTGTGPVLQKIDHSQLKSLPAPPRRNVGADGSPVPGVPPQSQPQPQPQAQYQPPQAPAQPAPAQPQLGYQTGHQPSTGADVPPPAYQQQNQTQQSQVPTPQYQNPSQPAPLPGRPVPAPPPRQSPAPSLSSRPSESVLGAAPAQPAQPPVAPPAISYENPYHQPPAPAPQLQPQYPPEALEQPQPTQPAPFRRAPAPLPPQSPLASPEPVASPAEEPEKPKKPLPDPKSFPPPVLHKDRAKLANSSTGESEKSISASNTGSSAATTGEPIEKPNPKKAYSLEIDRSFAPPPKPFRGPGEEVPPPKKAHQPAPYSPQAARSTPPPPSRGSGAPPLPSRGTSQNSLPPVQAKPLPILTDFPPPPKPFRLVAESPKNAPSPKATTAPEPPAPVRVENASELAKKKGPPPKPAKKSSLVVENSSQSPPPPYTEEETKKPVNSIPNFAEEIALRKRNSSTTSVKKQLNEEPLTEEAPPPKPARPLSGLSELPPPKTTRHLSSSSEVPPPKPARPQPAVEESPPPMPHRPSSRTESTTSGKPVKPEKPNKPEKPAKPEKPGKPGKLDKPGAKLSSEKPTINSQDEFINELHNNLKKTVPSSSEVAKEAVVEKKAPPKPKPLAKPKPEIPTKAPAIPPPRVASRNSGTPPPPPTPRIKSPPSGVATPPPPPPARNYKRAAAPEPVNLNPPDLDLELSTGWFANFAKAGILPQSLQGLNMKYSYQSSSMGSITRHQSNFSFRLKDLAIIVYNFTWTNDNYANVQVEILRYVPSPIVANIPSKSELVGYHQKFGEYVASWCEHKQGQKVGTGECWDLARDALLKGCGKHAFVSTGTHHGFPILSVSGSANGVVFNQDQLDDIRRGDVLQFERCSFYNAATGASLTAGDPDHTSVVIQNDGTKITVLEQNVGGVKIVVKGQVILKDLKAGKLTVYRPVPIEWAGEL</sequence>
<organism evidence="3 4">
    <name type="scientific">Suhomyces tanzawaensis NRRL Y-17324</name>
    <dbReference type="NCBI Taxonomy" id="984487"/>
    <lineage>
        <taxon>Eukaryota</taxon>
        <taxon>Fungi</taxon>
        <taxon>Dikarya</taxon>
        <taxon>Ascomycota</taxon>
        <taxon>Saccharomycotina</taxon>
        <taxon>Pichiomycetes</taxon>
        <taxon>Debaryomycetaceae</taxon>
        <taxon>Suhomyces</taxon>
    </lineage>
</organism>
<dbReference type="Gene3D" id="3.90.1720.60">
    <property type="match status" value="1"/>
</dbReference>
<feature type="compositionally biased region" description="Basic and acidic residues" evidence="1">
    <location>
        <begin position="594"/>
        <end position="621"/>
    </location>
</feature>
<feature type="compositionally biased region" description="Pro residues" evidence="1">
    <location>
        <begin position="164"/>
        <end position="181"/>
    </location>
</feature>
<feature type="compositionally biased region" description="Low complexity" evidence="1">
    <location>
        <begin position="260"/>
        <end position="271"/>
    </location>
</feature>
<feature type="compositionally biased region" description="Pro residues" evidence="1">
    <location>
        <begin position="219"/>
        <end position="233"/>
    </location>
</feature>
<proteinExistence type="predicted"/>
<feature type="compositionally biased region" description="Pro residues" evidence="1">
    <location>
        <begin position="111"/>
        <end position="120"/>
    </location>
</feature>
<evidence type="ECO:0000259" key="2">
    <source>
        <dbReference type="Pfam" id="PF25459"/>
    </source>
</evidence>
<feature type="compositionally biased region" description="Polar residues" evidence="1">
    <location>
        <begin position="124"/>
        <end position="134"/>
    </location>
</feature>
<dbReference type="AlphaFoldDB" id="A0A1E4SE05"/>
<feature type="compositionally biased region" description="Low complexity" evidence="1">
    <location>
        <begin position="234"/>
        <end position="252"/>
    </location>
</feature>
<evidence type="ECO:0000256" key="1">
    <source>
        <dbReference type="SAM" id="MobiDB-lite"/>
    </source>
</evidence>
<dbReference type="Proteomes" id="UP000094285">
    <property type="component" value="Unassembled WGS sequence"/>
</dbReference>
<feature type="compositionally biased region" description="Basic and acidic residues" evidence="1">
    <location>
        <begin position="273"/>
        <end position="282"/>
    </location>
</feature>
<feature type="compositionally biased region" description="Basic residues" evidence="1">
    <location>
        <begin position="458"/>
        <end position="467"/>
    </location>
</feature>
<feature type="compositionally biased region" description="Polar residues" evidence="1">
    <location>
        <begin position="627"/>
        <end position="636"/>
    </location>
</feature>
<keyword evidence="4" id="KW-1185">Reference proteome</keyword>
<feature type="compositionally biased region" description="Basic and acidic residues" evidence="1">
    <location>
        <begin position="655"/>
        <end position="665"/>
    </location>
</feature>
<feature type="compositionally biased region" description="Low complexity" evidence="1">
    <location>
        <begin position="310"/>
        <end position="323"/>
    </location>
</feature>
<protein>
    <recommendedName>
        <fullName evidence="2">BBC1/AIM3 cysteine proteinase-fold domain-containing protein</fullName>
    </recommendedName>
</protein>